<accession>A0ABP8YFN5</accession>
<comment type="caution">
    <text evidence="5">The sequence shown here is derived from an EMBL/GenBank/DDBJ whole genome shotgun (WGS) entry which is preliminary data.</text>
</comment>
<dbReference type="PANTHER" id="PTHR43201">
    <property type="entry name" value="ACYL-COA SYNTHETASE"/>
    <property type="match status" value="1"/>
</dbReference>
<proteinExistence type="inferred from homology"/>
<dbReference type="RefSeq" id="WP_345525361.1">
    <property type="nucleotide sequence ID" value="NZ_BAABKN010000005.1"/>
</dbReference>
<evidence type="ECO:0000259" key="3">
    <source>
        <dbReference type="Pfam" id="PF00501"/>
    </source>
</evidence>
<dbReference type="SUPFAM" id="SSF56801">
    <property type="entry name" value="Acetyl-CoA synthetase-like"/>
    <property type="match status" value="1"/>
</dbReference>
<evidence type="ECO:0000256" key="1">
    <source>
        <dbReference type="ARBA" id="ARBA00006432"/>
    </source>
</evidence>
<dbReference type="InterPro" id="IPR025110">
    <property type="entry name" value="AMP-bd_C"/>
</dbReference>
<dbReference type="InterPro" id="IPR000873">
    <property type="entry name" value="AMP-dep_synth/lig_dom"/>
</dbReference>
<evidence type="ECO:0000313" key="6">
    <source>
        <dbReference type="Proteomes" id="UP001499882"/>
    </source>
</evidence>
<gene>
    <name evidence="5" type="ORF">GCM10023350_08660</name>
</gene>
<keyword evidence="2 5" id="KW-0436">Ligase</keyword>
<dbReference type="InterPro" id="IPR045851">
    <property type="entry name" value="AMP-bd_C_sf"/>
</dbReference>
<keyword evidence="6" id="KW-1185">Reference proteome</keyword>
<dbReference type="Gene3D" id="3.30.300.30">
    <property type="match status" value="1"/>
</dbReference>
<dbReference type="PANTHER" id="PTHR43201:SF5">
    <property type="entry name" value="MEDIUM-CHAIN ACYL-COA LIGASE ACSF2, MITOCHONDRIAL"/>
    <property type="match status" value="1"/>
</dbReference>
<dbReference type="Proteomes" id="UP001499882">
    <property type="component" value="Unassembled WGS sequence"/>
</dbReference>
<protein>
    <submittedName>
        <fullName evidence="5">ATP-dependent acyl-CoA ligase</fullName>
    </submittedName>
</protein>
<comment type="similarity">
    <text evidence="1">Belongs to the ATP-dependent AMP-binding enzyme family.</text>
</comment>
<sequence length="546" mass="60148">MTKTSELFLDRTLTGMLVHQAERSADKVALTIVGQDLTYADVIARSNSVARGLLELGVGHGDVVAVLAENCADQVLIQFATARLRAIEVMLNTAYKGDFLSHQLKVSGAKVIVVDEALVANLLEVVDLLPELEHIIVRGGSASLDAPSRLTVSEVALLHGHDQAPLDREDPLWSDPSTITFTSGTTGPSKGATMTQNYMCNFAEIEASIWYRTPEDTFYSCGPLFHLAAKGIGVLGAMRRGVRCVQDERLSVSTFWKRIREENCNATLMLGSVAMLLWTLDPSEDEGVDTIVGVPAPPVSLQPAMEERWGCKFESVYGMTEAAPLSVTGPTIPLRPGSSGAIVREYFDVRIFDDNDFELPRGEIGEVVVRPMQPHSIFEGYYREPEATAIKFRNLWFHTGDLGRIDDDDYFYFEDRKDDYLRRRGENISSYEVETAIVKHPAVLQVGVVGVESEMAEQEVKASIVLRPGVALDQVDLIDHCIKSMPYFAVPRYVEYLSELPFTPSGKMRKEKLRATGTSGCWDREAAGIQLSGKNRSGVPAPEVLA</sequence>
<dbReference type="PROSITE" id="PS00455">
    <property type="entry name" value="AMP_BINDING"/>
    <property type="match status" value="1"/>
</dbReference>
<dbReference type="Pfam" id="PF13193">
    <property type="entry name" value="AMP-binding_C"/>
    <property type="match status" value="1"/>
</dbReference>
<dbReference type="Gene3D" id="3.40.50.12780">
    <property type="entry name" value="N-terminal domain of ligase-like"/>
    <property type="match status" value="1"/>
</dbReference>
<dbReference type="EMBL" id="BAABKN010000005">
    <property type="protein sequence ID" value="GAA4727868.1"/>
    <property type="molecule type" value="Genomic_DNA"/>
</dbReference>
<feature type="domain" description="AMP-dependent synthetase/ligase" evidence="3">
    <location>
        <begin position="19"/>
        <end position="382"/>
    </location>
</feature>
<evidence type="ECO:0000313" key="5">
    <source>
        <dbReference type="EMBL" id="GAA4727868.1"/>
    </source>
</evidence>
<dbReference type="InterPro" id="IPR042099">
    <property type="entry name" value="ANL_N_sf"/>
</dbReference>
<dbReference type="InterPro" id="IPR020845">
    <property type="entry name" value="AMP-binding_CS"/>
</dbReference>
<evidence type="ECO:0000256" key="2">
    <source>
        <dbReference type="ARBA" id="ARBA00022598"/>
    </source>
</evidence>
<feature type="domain" description="AMP-binding enzyme C-terminal" evidence="4">
    <location>
        <begin position="432"/>
        <end position="507"/>
    </location>
</feature>
<reference evidence="6" key="1">
    <citation type="journal article" date="2019" name="Int. J. Syst. Evol. Microbiol.">
        <title>The Global Catalogue of Microorganisms (GCM) 10K type strain sequencing project: providing services to taxonomists for standard genome sequencing and annotation.</title>
        <authorList>
            <consortium name="The Broad Institute Genomics Platform"/>
            <consortium name="The Broad Institute Genome Sequencing Center for Infectious Disease"/>
            <person name="Wu L."/>
            <person name="Ma J."/>
        </authorList>
    </citation>
    <scope>NUCLEOTIDE SEQUENCE [LARGE SCALE GENOMIC DNA]</scope>
    <source>
        <strain evidence="6">JCM 18532</strain>
    </source>
</reference>
<dbReference type="GO" id="GO:0016874">
    <property type="term" value="F:ligase activity"/>
    <property type="evidence" value="ECO:0007669"/>
    <property type="project" value="UniProtKB-KW"/>
</dbReference>
<name>A0ABP8YFN5_9ACTN</name>
<dbReference type="Pfam" id="PF00501">
    <property type="entry name" value="AMP-binding"/>
    <property type="match status" value="1"/>
</dbReference>
<evidence type="ECO:0000259" key="4">
    <source>
        <dbReference type="Pfam" id="PF13193"/>
    </source>
</evidence>
<organism evidence="5 6">
    <name type="scientific">Nocardioides endophyticus</name>
    <dbReference type="NCBI Taxonomy" id="1353775"/>
    <lineage>
        <taxon>Bacteria</taxon>
        <taxon>Bacillati</taxon>
        <taxon>Actinomycetota</taxon>
        <taxon>Actinomycetes</taxon>
        <taxon>Propionibacteriales</taxon>
        <taxon>Nocardioidaceae</taxon>
        <taxon>Nocardioides</taxon>
    </lineage>
</organism>